<reference evidence="11 12" key="1">
    <citation type="submission" date="2012-01" db="EMBL/GenBank/DDBJ databases">
        <title>Complete sequence of chromosome of Clostridium pasteurianum BC1.</title>
        <authorList>
            <consortium name="US DOE Joint Genome Institute"/>
            <person name="Lucas S."/>
            <person name="Han J."/>
            <person name="Lapidus A."/>
            <person name="Cheng J.-F."/>
            <person name="Goodwin L."/>
            <person name="Pitluck S."/>
            <person name="Peters L."/>
            <person name="Mikhailova N."/>
            <person name="Teshima H."/>
            <person name="Detter J.C."/>
            <person name="Han C."/>
            <person name="Tapia R."/>
            <person name="Land M."/>
            <person name="Hauser L."/>
            <person name="Kyrpides N."/>
            <person name="Ivanova N."/>
            <person name="Pagani I."/>
            <person name="Dunn J."/>
            <person name="Taghavi S."/>
            <person name="Francis A."/>
            <person name="van der Lelie D."/>
            <person name="Woyke T."/>
        </authorList>
    </citation>
    <scope>NUCLEOTIDE SEQUENCE [LARGE SCALE GENOMIC DNA]</scope>
    <source>
        <strain evidence="11 12">BC1</strain>
    </source>
</reference>
<evidence type="ECO:0000313" key="11">
    <source>
        <dbReference type="EMBL" id="AGK96229.1"/>
    </source>
</evidence>
<dbReference type="KEGG" id="cpas:Clopa_1239"/>
<dbReference type="HOGENOM" id="CLU_051140_0_3_9"/>
<evidence type="ECO:0000256" key="6">
    <source>
        <dbReference type="ARBA" id="ARBA00023139"/>
    </source>
</evidence>
<keyword evidence="6" id="KW-0564">Palmitate</keyword>
<evidence type="ECO:0000259" key="10">
    <source>
        <dbReference type="Pfam" id="PF25198"/>
    </source>
</evidence>
<gene>
    <name evidence="11" type="ORF">Clopa_1239</name>
</gene>
<evidence type="ECO:0000256" key="3">
    <source>
        <dbReference type="ARBA" id="ARBA00022544"/>
    </source>
</evidence>
<keyword evidence="4 8" id="KW-0732">Signal</keyword>
<evidence type="ECO:0000256" key="7">
    <source>
        <dbReference type="ARBA" id="ARBA00023288"/>
    </source>
</evidence>
<evidence type="ECO:0000256" key="2">
    <source>
        <dbReference type="ARBA" id="ARBA00007886"/>
    </source>
</evidence>
<dbReference type="eggNOG" id="ENOG5032SZ5">
    <property type="taxonomic scope" value="Bacteria"/>
</dbReference>
<feature type="chain" id="PRO_5038374732" evidence="8">
    <location>
        <begin position="19"/>
        <end position="372"/>
    </location>
</feature>
<dbReference type="PATRIC" id="fig|86416.3.peg.1240"/>
<accession>R4K6T7</accession>
<dbReference type="GO" id="GO:0009847">
    <property type="term" value="P:spore germination"/>
    <property type="evidence" value="ECO:0007669"/>
    <property type="project" value="InterPro"/>
</dbReference>
<dbReference type="STRING" id="86416.Clopa_1239"/>
<evidence type="ECO:0000256" key="1">
    <source>
        <dbReference type="ARBA" id="ARBA00004635"/>
    </source>
</evidence>
<feature type="signal peptide" evidence="8">
    <location>
        <begin position="1"/>
        <end position="18"/>
    </location>
</feature>
<dbReference type="InterPro" id="IPR038501">
    <property type="entry name" value="Spore_GerAC_C_sf"/>
</dbReference>
<protein>
    <submittedName>
        <fullName evidence="11">Germination protein, Ger(X)C family</fullName>
    </submittedName>
</protein>
<dbReference type="InterPro" id="IPR057336">
    <property type="entry name" value="GerAC_N"/>
</dbReference>
<feature type="domain" description="Spore germination protein N-terminal" evidence="10">
    <location>
        <begin position="22"/>
        <end position="191"/>
    </location>
</feature>
<dbReference type="InterPro" id="IPR046953">
    <property type="entry name" value="Spore_GerAC-like_C"/>
</dbReference>
<dbReference type="PANTHER" id="PTHR35789">
    <property type="entry name" value="SPORE GERMINATION PROTEIN B3"/>
    <property type="match status" value="1"/>
</dbReference>
<evidence type="ECO:0000259" key="9">
    <source>
        <dbReference type="Pfam" id="PF05504"/>
    </source>
</evidence>
<organism evidence="11 12">
    <name type="scientific">Clostridium pasteurianum BC1</name>
    <dbReference type="NCBI Taxonomy" id="86416"/>
    <lineage>
        <taxon>Bacteria</taxon>
        <taxon>Bacillati</taxon>
        <taxon>Bacillota</taxon>
        <taxon>Clostridia</taxon>
        <taxon>Eubacteriales</taxon>
        <taxon>Clostridiaceae</taxon>
        <taxon>Clostridium</taxon>
    </lineage>
</organism>
<keyword evidence="7" id="KW-0449">Lipoprotein</keyword>
<evidence type="ECO:0000256" key="4">
    <source>
        <dbReference type="ARBA" id="ARBA00022729"/>
    </source>
</evidence>
<dbReference type="GO" id="GO:0016020">
    <property type="term" value="C:membrane"/>
    <property type="evidence" value="ECO:0007669"/>
    <property type="project" value="UniProtKB-SubCell"/>
</dbReference>
<dbReference type="PANTHER" id="PTHR35789:SF1">
    <property type="entry name" value="SPORE GERMINATION PROTEIN B3"/>
    <property type="match status" value="1"/>
</dbReference>
<keyword evidence="3" id="KW-0309">Germination</keyword>
<keyword evidence="12" id="KW-1185">Reference proteome</keyword>
<dbReference type="InterPro" id="IPR008844">
    <property type="entry name" value="Spore_GerAC-like"/>
</dbReference>
<sequence length="372" mass="41881">MKKLLICLFLTASIFLNGCFSYTDINNVVFVTSVIVDIDKENKPVVYLEIFKSVRAASKAAETGQRIVLKGTGKTVYEAVNDINLASSFQINYTQNKAIIYTKAAAAQGIENYLDIFRRDVNAIIKPYLLVYDGDVERLAKGNFEGEQYIGLFVWDLIGNVRSSPRAVQSSLNRYLSRRLAPSKTDVLTVLKINNDEPIPTLVINGGAIMKDNKLAEMLPQSEGEAYNFLIDAVSLGSMEVADPRDKTKYISLAIENSKTNTDVNMNGNNIQVTKKMNIKARIVEVQKYMDLTDEQLDEIRRGAEANLINSCMNIFNKYKNRNLDIFMIGQDVENKYGEKGMKYGENIIEHTNMEIQPSVFIDSPGRIRAYK</sequence>
<name>R4K6T7_CLOPA</name>
<dbReference type="NCBIfam" id="TIGR02887">
    <property type="entry name" value="spore_ger_x_C"/>
    <property type="match status" value="1"/>
</dbReference>
<comment type="subcellular location">
    <subcellularLocation>
        <location evidence="1">Membrane</location>
        <topology evidence="1">Lipid-anchor</topology>
    </subcellularLocation>
</comment>
<dbReference type="Pfam" id="PF25198">
    <property type="entry name" value="Spore_GerAC_N"/>
    <property type="match status" value="1"/>
</dbReference>
<dbReference type="AlphaFoldDB" id="R4K6T7"/>
<dbReference type="Proteomes" id="UP000013523">
    <property type="component" value="Chromosome"/>
</dbReference>
<dbReference type="EMBL" id="CP003261">
    <property type="protein sequence ID" value="AGK96229.1"/>
    <property type="molecule type" value="Genomic_DNA"/>
</dbReference>
<proteinExistence type="inferred from homology"/>
<comment type="similarity">
    <text evidence="2">Belongs to the GerABKC lipoprotein family.</text>
</comment>
<evidence type="ECO:0000256" key="8">
    <source>
        <dbReference type="SAM" id="SignalP"/>
    </source>
</evidence>
<dbReference type="Pfam" id="PF05504">
    <property type="entry name" value="Spore_GerAC"/>
    <property type="match status" value="1"/>
</dbReference>
<dbReference type="OrthoDB" id="1880153at2"/>
<feature type="domain" description="Spore germination GerAC-like C-terminal" evidence="9">
    <location>
        <begin position="205"/>
        <end position="366"/>
    </location>
</feature>
<keyword evidence="5" id="KW-0472">Membrane</keyword>
<dbReference type="RefSeq" id="WP_015614552.1">
    <property type="nucleotide sequence ID" value="NC_021182.1"/>
</dbReference>
<evidence type="ECO:0000313" key="12">
    <source>
        <dbReference type="Proteomes" id="UP000013523"/>
    </source>
</evidence>
<evidence type="ECO:0000256" key="5">
    <source>
        <dbReference type="ARBA" id="ARBA00023136"/>
    </source>
</evidence>
<dbReference type="Gene3D" id="3.30.300.210">
    <property type="entry name" value="Nutrient germinant receptor protein C, domain 3"/>
    <property type="match status" value="1"/>
</dbReference>